<organism evidence="1">
    <name type="scientific">Spongospora subterranea</name>
    <dbReference type="NCBI Taxonomy" id="70186"/>
    <lineage>
        <taxon>Eukaryota</taxon>
        <taxon>Sar</taxon>
        <taxon>Rhizaria</taxon>
        <taxon>Endomyxa</taxon>
        <taxon>Phytomyxea</taxon>
        <taxon>Plasmodiophorida</taxon>
        <taxon>Plasmodiophoridae</taxon>
        <taxon>Spongospora</taxon>
    </lineage>
</organism>
<dbReference type="EMBL" id="HACM01001687">
    <property type="protein sequence ID" value="CRZ02129.1"/>
    <property type="molecule type" value="Transcribed_RNA"/>
</dbReference>
<accession>A0A0H5R2L5</accession>
<sequence>ALARSMLKFANRYRAETEAAIEAYIQSANQDYIPFLEKAVALEHLIIDVLHNTFPMTIPRCLNLIDQVDELLRDQSLEAFQRSALEKVQAILRETCVNLLDPIND</sequence>
<protein>
    <submittedName>
        <fullName evidence="1">Uncharacterized protein</fullName>
    </submittedName>
</protein>
<feature type="non-terminal residue" evidence="1">
    <location>
        <position position="1"/>
    </location>
</feature>
<proteinExistence type="predicted"/>
<dbReference type="AlphaFoldDB" id="A0A0H5R2L5"/>
<name>A0A0H5R2L5_9EUKA</name>
<reference evidence="1" key="1">
    <citation type="submission" date="2015-04" db="EMBL/GenBank/DDBJ databases">
        <title>The genome sequence of the plant pathogenic Rhizarian Plasmodiophora brassicae reveals insights in its biotrophic life cycle and the origin of chitin synthesis.</title>
        <authorList>
            <person name="Schwelm A."/>
            <person name="Fogelqvist J."/>
            <person name="Knaust A."/>
            <person name="Julke S."/>
            <person name="Lilja T."/>
            <person name="Dhandapani V."/>
            <person name="Bonilla-Rosso G."/>
            <person name="Karlsson M."/>
            <person name="Shevchenko A."/>
            <person name="Choi S.R."/>
            <person name="Kim H.G."/>
            <person name="Park J.Y."/>
            <person name="Lim Y.P."/>
            <person name="Ludwig-Muller J."/>
            <person name="Dixelius C."/>
        </authorList>
    </citation>
    <scope>NUCLEOTIDE SEQUENCE</scope>
    <source>
        <tissue evidence="1">Potato root galls</tissue>
    </source>
</reference>
<evidence type="ECO:0000313" key="1">
    <source>
        <dbReference type="EMBL" id="CRZ02129.1"/>
    </source>
</evidence>